<dbReference type="PANTHER" id="PTHR43214:SF43">
    <property type="entry name" value="TWO-COMPONENT RESPONSE REGULATOR"/>
    <property type="match status" value="1"/>
</dbReference>
<dbReference type="SUPFAM" id="SSF46894">
    <property type="entry name" value="C-terminal effector domain of the bipartite response regulators"/>
    <property type="match status" value="1"/>
</dbReference>
<evidence type="ECO:0000256" key="3">
    <source>
        <dbReference type="PROSITE-ProRule" id="PRU00169"/>
    </source>
</evidence>
<organism evidence="6 7">
    <name type="scientific">Virgisporangium aurantiacum</name>
    <dbReference type="NCBI Taxonomy" id="175570"/>
    <lineage>
        <taxon>Bacteria</taxon>
        <taxon>Bacillati</taxon>
        <taxon>Actinomycetota</taxon>
        <taxon>Actinomycetes</taxon>
        <taxon>Micromonosporales</taxon>
        <taxon>Micromonosporaceae</taxon>
        <taxon>Virgisporangium</taxon>
    </lineage>
</organism>
<accession>A0A8J3ZKK2</accession>
<dbReference type="InterPro" id="IPR016032">
    <property type="entry name" value="Sig_transdc_resp-reg_C-effctor"/>
</dbReference>
<dbReference type="InterPro" id="IPR039420">
    <property type="entry name" value="WalR-like"/>
</dbReference>
<keyword evidence="1 3" id="KW-0597">Phosphoprotein</keyword>
<dbReference type="GO" id="GO:0000160">
    <property type="term" value="P:phosphorelay signal transduction system"/>
    <property type="evidence" value="ECO:0007669"/>
    <property type="project" value="InterPro"/>
</dbReference>
<evidence type="ECO:0000256" key="1">
    <source>
        <dbReference type="ARBA" id="ARBA00022553"/>
    </source>
</evidence>
<dbReference type="PANTHER" id="PTHR43214">
    <property type="entry name" value="TWO-COMPONENT RESPONSE REGULATOR"/>
    <property type="match status" value="1"/>
</dbReference>
<protein>
    <submittedName>
        <fullName evidence="6">DNA-binding response regulator</fullName>
    </submittedName>
</protein>
<evidence type="ECO:0000313" key="6">
    <source>
        <dbReference type="EMBL" id="GIJ63645.1"/>
    </source>
</evidence>
<dbReference type="PROSITE" id="PS50110">
    <property type="entry name" value="RESPONSE_REGULATORY"/>
    <property type="match status" value="1"/>
</dbReference>
<dbReference type="Gene3D" id="3.40.50.2300">
    <property type="match status" value="1"/>
</dbReference>
<keyword evidence="2 6" id="KW-0238">DNA-binding</keyword>
<dbReference type="InterPro" id="IPR000792">
    <property type="entry name" value="Tscrpt_reg_LuxR_C"/>
</dbReference>
<feature type="modified residue" description="4-aspartylphosphate" evidence="3">
    <location>
        <position position="42"/>
    </location>
</feature>
<dbReference type="SUPFAM" id="SSF52172">
    <property type="entry name" value="CheY-like"/>
    <property type="match status" value="1"/>
</dbReference>
<evidence type="ECO:0000259" key="5">
    <source>
        <dbReference type="PROSITE" id="PS50110"/>
    </source>
</evidence>
<comment type="caution">
    <text evidence="6">The sequence shown here is derived from an EMBL/GenBank/DDBJ whole genome shotgun (WGS) entry which is preliminary data.</text>
</comment>
<dbReference type="CDD" id="cd06170">
    <property type="entry name" value="LuxR_C_like"/>
    <property type="match status" value="1"/>
</dbReference>
<sequence>MRRGLIAMLENEHWVDSVTEASTFKEAMTAALSGAVDIIAMDVALPDGDGIEATSRIHSQRPDTRIMVLTMADDRATALRALRAGARGYLVKGTDPDVIVAALQTVAKGNYVFSASIGAALTAALHRTPLPMKPPLDKLTARELQITRLVASGRANNHIATSLGVSEKTIRNQLTAIFTKLGVNDRTQLALLAGNAGITPADTKPSGLSG</sequence>
<dbReference type="InterPro" id="IPR058245">
    <property type="entry name" value="NreC/VraR/RcsB-like_REC"/>
</dbReference>
<reference evidence="6" key="1">
    <citation type="submission" date="2021-01" db="EMBL/GenBank/DDBJ databases">
        <title>Whole genome shotgun sequence of Virgisporangium aurantiacum NBRC 16421.</title>
        <authorList>
            <person name="Komaki H."/>
            <person name="Tamura T."/>
        </authorList>
    </citation>
    <scope>NUCLEOTIDE SEQUENCE</scope>
    <source>
        <strain evidence="6">NBRC 16421</strain>
    </source>
</reference>
<feature type="domain" description="HTH luxR-type" evidence="4">
    <location>
        <begin position="132"/>
        <end position="197"/>
    </location>
</feature>
<dbReference type="EMBL" id="BOPG01000100">
    <property type="protein sequence ID" value="GIJ63645.1"/>
    <property type="molecule type" value="Genomic_DNA"/>
</dbReference>
<gene>
    <name evidence="6" type="ORF">Vau01_111610</name>
</gene>
<dbReference type="GO" id="GO:0006355">
    <property type="term" value="P:regulation of DNA-templated transcription"/>
    <property type="evidence" value="ECO:0007669"/>
    <property type="project" value="InterPro"/>
</dbReference>
<dbReference type="CDD" id="cd17535">
    <property type="entry name" value="REC_NarL-like"/>
    <property type="match status" value="1"/>
</dbReference>
<dbReference type="PROSITE" id="PS50043">
    <property type="entry name" value="HTH_LUXR_2"/>
    <property type="match status" value="1"/>
</dbReference>
<dbReference type="SMART" id="SM00448">
    <property type="entry name" value="REC"/>
    <property type="match status" value="1"/>
</dbReference>
<dbReference type="PRINTS" id="PR00038">
    <property type="entry name" value="HTHLUXR"/>
</dbReference>
<dbReference type="Pfam" id="PF00196">
    <property type="entry name" value="GerE"/>
    <property type="match status" value="1"/>
</dbReference>
<name>A0A8J3ZKK2_9ACTN</name>
<dbReference type="SMART" id="SM00421">
    <property type="entry name" value="HTH_LUXR"/>
    <property type="match status" value="1"/>
</dbReference>
<dbReference type="InterPro" id="IPR001789">
    <property type="entry name" value="Sig_transdc_resp-reg_receiver"/>
</dbReference>
<dbReference type="Pfam" id="PF00072">
    <property type="entry name" value="Response_reg"/>
    <property type="match status" value="1"/>
</dbReference>
<keyword evidence="7" id="KW-1185">Reference proteome</keyword>
<dbReference type="PROSITE" id="PS00622">
    <property type="entry name" value="HTH_LUXR_1"/>
    <property type="match status" value="1"/>
</dbReference>
<dbReference type="InterPro" id="IPR011006">
    <property type="entry name" value="CheY-like_superfamily"/>
</dbReference>
<dbReference type="Proteomes" id="UP000612585">
    <property type="component" value="Unassembled WGS sequence"/>
</dbReference>
<evidence type="ECO:0000259" key="4">
    <source>
        <dbReference type="PROSITE" id="PS50043"/>
    </source>
</evidence>
<evidence type="ECO:0000313" key="7">
    <source>
        <dbReference type="Proteomes" id="UP000612585"/>
    </source>
</evidence>
<dbReference type="GO" id="GO:0003677">
    <property type="term" value="F:DNA binding"/>
    <property type="evidence" value="ECO:0007669"/>
    <property type="project" value="UniProtKB-KW"/>
</dbReference>
<evidence type="ECO:0000256" key="2">
    <source>
        <dbReference type="ARBA" id="ARBA00023125"/>
    </source>
</evidence>
<proteinExistence type="predicted"/>
<dbReference type="AlphaFoldDB" id="A0A8J3ZKK2"/>
<feature type="domain" description="Response regulatory" evidence="5">
    <location>
        <begin position="1"/>
        <end position="107"/>
    </location>
</feature>